<evidence type="ECO:0000256" key="9">
    <source>
        <dbReference type="RuleBase" id="RU003612"/>
    </source>
</evidence>
<comment type="function">
    <text evidence="8 9">Essential cell division protein that stabilizes the FtsZ protofilaments by cross-linking them and that serves as a cytoplasmic membrane anchor for the Z ring. Also required for the recruitment to the septal ring of downstream cell division proteins.</text>
</comment>
<keyword evidence="4 8" id="KW-0812">Transmembrane</keyword>
<accession>A0ABY5GCZ4</accession>
<keyword evidence="1 8" id="KW-1003">Cell membrane</keyword>
<protein>
    <recommendedName>
        <fullName evidence="8 9">Cell division protein ZipA</fullName>
    </recommendedName>
</protein>
<evidence type="ECO:0000256" key="10">
    <source>
        <dbReference type="SAM" id="MobiDB-lite"/>
    </source>
</evidence>
<dbReference type="InterPro" id="IPR011919">
    <property type="entry name" value="Cell_div_ZipA"/>
</dbReference>
<evidence type="ECO:0000313" key="12">
    <source>
        <dbReference type="EMBL" id="UTV27061.1"/>
    </source>
</evidence>
<dbReference type="GO" id="GO:0051301">
    <property type="term" value="P:cell division"/>
    <property type="evidence" value="ECO:0007669"/>
    <property type="project" value="UniProtKB-KW"/>
</dbReference>
<feature type="compositionally biased region" description="Basic and acidic residues" evidence="10">
    <location>
        <begin position="70"/>
        <end position="90"/>
    </location>
</feature>
<keyword evidence="2 8" id="KW-0997">Cell inner membrane</keyword>
<comment type="subunit">
    <text evidence="8">Interacts with FtsZ via their C-terminal domains.</text>
</comment>
<dbReference type="InterPro" id="IPR007449">
    <property type="entry name" value="ZipA_FtsZ-bd_C"/>
</dbReference>
<keyword evidence="13" id="KW-1185">Reference proteome</keyword>
<name>A0ABY5GCZ4_9GAMM</name>
<evidence type="ECO:0000256" key="8">
    <source>
        <dbReference type="HAMAP-Rule" id="MF_00509"/>
    </source>
</evidence>
<dbReference type="EMBL" id="CP101508">
    <property type="protein sequence ID" value="UTV27061.1"/>
    <property type="molecule type" value="Genomic_DNA"/>
</dbReference>
<evidence type="ECO:0000256" key="5">
    <source>
        <dbReference type="ARBA" id="ARBA00022989"/>
    </source>
</evidence>
<evidence type="ECO:0000313" key="13">
    <source>
        <dbReference type="Proteomes" id="UP001057998"/>
    </source>
</evidence>
<dbReference type="Proteomes" id="UP001057998">
    <property type="component" value="Chromosome 1"/>
</dbReference>
<evidence type="ECO:0000256" key="3">
    <source>
        <dbReference type="ARBA" id="ARBA00022618"/>
    </source>
</evidence>
<dbReference type="RefSeq" id="WP_255388275.1">
    <property type="nucleotide sequence ID" value="NZ_CP101508.1"/>
</dbReference>
<organism evidence="12 13">
    <name type="scientific">Photobacterium atrarenae</name>
    <dbReference type="NCBI Taxonomy" id="865757"/>
    <lineage>
        <taxon>Bacteria</taxon>
        <taxon>Pseudomonadati</taxon>
        <taxon>Pseudomonadota</taxon>
        <taxon>Gammaproteobacteria</taxon>
        <taxon>Vibrionales</taxon>
        <taxon>Vibrionaceae</taxon>
        <taxon>Photobacterium</taxon>
    </lineage>
</organism>
<dbReference type="SMART" id="SM00771">
    <property type="entry name" value="ZipA_C"/>
    <property type="match status" value="1"/>
</dbReference>
<evidence type="ECO:0000256" key="6">
    <source>
        <dbReference type="ARBA" id="ARBA00023136"/>
    </source>
</evidence>
<dbReference type="Gene3D" id="3.30.1400.10">
    <property type="entry name" value="ZipA, C-terminal FtsZ-binding domain"/>
    <property type="match status" value="1"/>
</dbReference>
<evidence type="ECO:0000259" key="11">
    <source>
        <dbReference type="SMART" id="SM00771"/>
    </source>
</evidence>
<dbReference type="HAMAP" id="MF_00509">
    <property type="entry name" value="ZipA"/>
    <property type="match status" value="1"/>
</dbReference>
<keyword evidence="6 8" id="KW-0472">Membrane</keyword>
<keyword evidence="7 8" id="KW-0131">Cell cycle</keyword>
<evidence type="ECO:0000256" key="1">
    <source>
        <dbReference type="ARBA" id="ARBA00022475"/>
    </source>
</evidence>
<keyword evidence="5 8" id="KW-1133">Transmembrane helix</keyword>
<keyword evidence="3 8" id="KW-0132">Cell division</keyword>
<dbReference type="NCBIfam" id="TIGR02205">
    <property type="entry name" value="septum_zipA"/>
    <property type="match status" value="1"/>
</dbReference>
<reference evidence="12" key="1">
    <citation type="submission" date="2022-07" db="EMBL/GenBank/DDBJ databases">
        <title>Genome sequencing of Photobacterium atrarenae GJH2-4.</title>
        <authorList>
            <person name="Park S.-J."/>
        </authorList>
    </citation>
    <scope>NUCLEOTIDE SEQUENCE</scope>
    <source>
        <strain evidence="12">GJH2-4</strain>
    </source>
</reference>
<dbReference type="InterPro" id="IPR036765">
    <property type="entry name" value="ZipA_FtsZ-bd_C_sf"/>
</dbReference>
<feature type="domain" description="ZipA C-terminal FtsZ-binding" evidence="11">
    <location>
        <begin position="259"/>
        <end position="389"/>
    </location>
</feature>
<dbReference type="PANTHER" id="PTHR38685">
    <property type="entry name" value="CELL DIVISION PROTEIN ZIPA"/>
    <property type="match status" value="1"/>
</dbReference>
<dbReference type="SUPFAM" id="SSF64383">
    <property type="entry name" value="Cell-division protein ZipA, C-terminal domain"/>
    <property type="match status" value="1"/>
</dbReference>
<evidence type="ECO:0000256" key="4">
    <source>
        <dbReference type="ARBA" id="ARBA00022692"/>
    </source>
</evidence>
<proteinExistence type="inferred from homology"/>
<dbReference type="Pfam" id="PF04354">
    <property type="entry name" value="ZipA_C"/>
    <property type="match status" value="1"/>
</dbReference>
<feature type="region of interest" description="Disordered" evidence="10">
    <location>
        <begin position="35"/>
        <end position="149"/>
    </location>
</feature>
<dbReference type="PANTHER" id="PTHR38685:SF1">
    <property type="entry name" value="CELL DIVISION PROTEIN ZIPA"/>
    <property type="match status" value="1"/>
</dbReference>
<feature type="region of interest" description="Disordered" evidence="10">
    <location>
        <begin position="191"/>
        <end position="216"/>
    </location>
</feature>
<evidence type="ECO:0000256" key="2">
    <source>
        <dbReference type="ARBA" id="ARBA00022519"/>
    </source>
</evidence>
<comment type="subcellular location">
    <subcellularLocation>
        <location evidence="8">Cell inner membrane</location>
        <topology evidence="8">Single-pass type I membrane protein</topology>
    </subcellularLocation>
    <text evidence="8">Localizes to the Z ring in an FtsZ-dependent manner.</text>
</comment>
<sequence length="395" mass="42032">MQELRLVLIIVGALAIAALLLHGLWSSRKEKPAKFGEKPLGKLGEESSVDADGFDQDGVGSVRVVNSDSPNRDKAPRKEPELHFGDKLEADPLMAPARPVSQAEPELPAMSAEASVQAPESTPAPKVSDDSAQVSVTAETAPLQDVAPQPVPEAVQAPVQGAVDEATAALESAPPVQPEHVESQAAFVEVRESEEALSPTPVVEQTDPVSVAGDRDSGVAAEPVVEVPAGGADSVDTEAQAQNPEVAPEPATEVQETLPPDYLVLNVHARHGEIIRGSELFRCLESNGLYFGENSVYHRHADAAGTGPIIYSVTNMVSPGHFPESDDPAFETPGIAFYLMLPCPGRADNNFNQMLQTAQRVADQLGADILDHERALITPHRIEACRDKAKRYTQA</sequence>
<feature type="compositionally biased region" description="Basic and acidic residues" evidence="10">
    <location>
        <begin position="35"/>
        <end position="45"/>
    </location>
</feature>
<comment type="similarity">
    <text evidence="8 9">Belongs to the ZipA family.</text>
</comment>
<feature type="region of interest" description="Disordered" evidence="10">
    <location>
        <begin position="230"/>
        <end position="254"/>
    </location>
</feature>
<gene>
    <name evidence="8 12" type="primary">zipA</name>
    <name evidence="12" type="ORF">NNL38_12020</name>
</gene>
<evidence type="ECO:0000256" key="7">
    <source>
        <dbReference type="ARBA" id="ARBA00023306"/>
    </source>
</evidence>